<proteinExistence type="predicted"/>
<organism evidence="1 2">
    <name type="scientific">Candidatus Yanofskybacteria bacterium RIFCSPLOWO2_01_FULL_49_25</name>
    <dbReference type="NCBI Taxonomy" id="1802701"/>
    <lineage>
        <taxon>Bacteria</taxon>
        <taxon>Candidatus Yanofskyibacteriota</taxon>
    </lineage>
</organism>
<dbReference type="AlphaFoldDB" id="A0A1F8GS04"/>
<accession>A0A1F8GS04</accession>
<gene>
    <name evidence="1" type="ORF">A3A33_03945</name>
</gene>
<evidence type="ECO:0000313" key="2">
    <source>
        <dbReference type="Proteomes" id="UP000179047"/>
    </source>
</evidence>
<comment type="caution">
    <text evidence="1">The sequence shown here is derived from an EMBL/GenBank/DDBJ whole genome shotgun (WGS) entry which is preliminary data.</text>
</comment>
<protein>
    <submittedName>
        <fullName evidence="1">Uncharacterized protein</fullName>
    </submittedName>
</protein>
<dbReference type="Proteomes" id="UP000179047">
    <property type="component" value="Unassembled WGS sequence"/>
</dbReference>
<evidence type="ECO:0000313" key="1">
    <source>
        <dbReference type="EMBL" id="OGN28061.1"/>
    </source>
</evidence>
<reference evidence="1 2" key="1">
    <citation type="journal article" date="2016" name="Nat. Commun.">
        <title>Thousands of microbial genomes shed light on interconnected biogeochemical processes in an aquifer system.</title>
        <authorList>
            <person name="Anantharaman K."/>
            <person name="Brown C.T."/>
            <person name="Hug L.A."/>
            <person name="Sharon I."/>
            <person name="Castelle C.J."/>
            <person name="Probst A.J."/>
            <person name="Thomas B.C."/>
            <person name="Singh A."/>
            <person name="Wilkins M.J."/>
            <person name="Karaoz U."/>
            <person name="Brodie E.L."/>
            <person name="Williams K.H."/>
            <person name="Hubbard S.S."/>
            <person name="Banfield J.F."/>
        </authorList>
    </citation>
    <scope>NUCLEOTIDE SEQUENCE [LARGE SCALE GENOMIC DNA]</scope>
</reference>
<sequence>MAIDRFGRLSIHDYARRRGGNPEFFSAHIINVKDVPESLGSVMPISLVVLSVEERSMPKEKIREQNLRDVVTIRIPKIGNLPVEYWLFVRFMKSNHIRVGLAADRGYRHIYWEFCE</sequence>
<name>A0A1F8GS04_9BACT</name>
<dbReference type="EMBL" id="MGKP01000024">
    <property type="protein sequence ID" value="OGN28061.1"/>
    <property type="molecule type" value="Genomic_DNA"/>
</dbReference>